<keyword evidence="3" id="KW-0812">Transmembrane</keyword>
<organism evidence="4 5">
    <name type="scientific">Phascolarctobacterium succinatutens CAG:287</name>
    <dbReference type="NCBI Taxonomy" id="1263101"/>
    <lineage>
        <taxon>Bacteria</taxon>
        <taxon>Bacillati</taxon>
        <taxon>Bacillota</taxon>
        <taxon>Negativicutes</taxon>
        <taxon>Acidaminococcales</taxon>
        <taxon>Acidaminococcaceae</taxon>
        <taxon>Phascolarctobacterium</taxon>
    </lineage>
</organism>
<evidence type="ECO:0000313" key="5">
    <source>
        <dbReference type="Proteomes" id="UP000014937"/>
    </source>
</evidence>
<keyword evidence="1" id="KW-0235">DNA replication</keyword>
<feature type="region of interest" description="Disordered" evidence="2">
    <location>
        <begin position="70"/>
        <end position="113"/>
    </location>
</feature>
<evidence type="ECO:0000256" key="3">
    <source>
        <dbReference type="SAM" id="Phobius"/>
    </source>
</evidence>
<keyword evidence="3" id="KW-1133">Transmembrane helix</keyword>
<evidence type="ECO:0000256" key="2">
    <source>
        <dbReference type="SAM" id="MobiDB-lite"/>
    </source>
</evidence>
<dbReference type="AlphaFoldDB" id="R6WKI0"/>
<dbReference type="EMBL" id="CBGL010000017">
    <property type="protein sequence ID" value="CDD09895.1"/>
    <property type="molecule type" value="Genomic_DNA"/>
</dbReference>
<dbReference type="HOGENOM" id="CLU_480486_0_0_9"/>
<comment type="caution">
    <text evidence="4">The sequence shown here is derived from an EMBL/GenBank/DDBJ whole genome shotgun (WGS) entry which is preliminary data.</text>
</comment>
<dbReference type="GO" id="GO:0006260">
    <property type="term" value="P:DNA replication"/>
    <property type="evidence" value="ECO:0007669"/>
    <property type="project" value="UniProtKB-KW"/>
</dbReference>
<sequence length="567" mass="64340">MSMKQYYDLLEIDETLSKDEVKKAFLSKKASLQSKLLSKDSYERQDAMRKLQELTQAYKEIITSLNNKKAEVKEQENGSATHDIQVKDNTNNTKQDKQDIEDTSKITHGDKGAVASVDEKVGQKNKDSNIGTNSNSGTVIVSPKLDDVTRIADNVLICPKCQFANNATLKFCGNCGQPLRNNAEYGGGNSGENGVVTAIVKYKNYIFSVLAILLILVCGIGVFKNYVNTPEKAVEKYLTALSKQDYAAAYGYLFVTEDDFINKDNYIKSAEFVKKNPSAYKDKLVVRLSKGVIDINVVPMVDQSKIEGLTAYQYTLRLKDNSEIKGKLEVVEPISSWDKILNKYKILNNDLVSVQDIEVETNAKFYIDGVLMKNPTATERGTHNYNVSLFYGEHNIKVEAPFCDPYETKLILTPNTKSSVLYYWKSHLKKDVLKDMEKQSEDIQRKIVEGALKNESLENLQLGFSEAKLSNMYDQYKRFFNRADGSGIYSMDITEITSNEQYNNRLYNPFKDRIYKINFKFNYTRKNRNGIQESRVGNGEGELGVVFKLENDKVVPVAIDTFRLRTH</sequence>
<dbReference type="SUPFAM" id="SSF46565">
    <property type="entry name" value="Chaperone J-domain"/>
    <property type="match status" value="1"/>
</dbReference>
<dbReference type="RefSeq" id="WP_021720744.1">
    <property type="nucleotide sequence ID" value="NZ_FR892812.1"/>
</dbReference>
<dbReference type="InterPro" id="IPR036869">
    <property type="entry name" value="J_dom_sf"/>
</dbReference>
<dbReference type="Proteomes" id="UP000014937">
    <property type="component" value="Unassembled WGS sequence"/>
</dbReference>
<feature type="transmembrane region" description="Helical" evidence="3">
    <location>
        <begin position="205"/>
        <end position="223"/>
    </location>
</feature>
<evidence type="ECO:0008006" key="6">
    <source>
        <dbReference type="Google" id="ProtNLM"/>
    </source>
</evidence>
<reference evidence="4" key="1">
    <citation type="submission" date="2012-11" db="EMBL/GenBank/DDBJ databases">
        <title>Dependencies among metagenomic species, viruses, plasmids and units of genetic variation.</title>
        <authorList>
            <person name="Nielsen H.B."/>
            <person name="Almeida M."/>
            <person name="Juncker A.S."/>
            <person name="Rasmussen S."/>
            <person name="Li J."/>
            <person name="Sunagawa S."/>
            <person name="Plichta D."/>
            <person name="Gautier L."/>
            <person name="Le Chatelier E."/>
            <person name="Peletier E."/>
            <person name="Bonde I."/>
            <person name="Nielsen T."/>
            <person name="Manichanh C."/>
            <person name="Arumugam M."/>
            <person name="Batto J."/>
            <person name="Santos M.B.Q.D."/>
            <person name="Blom N."/>
            <person name="Borruel N."/>
            <person name="Burgdorf K.S."/>
            <person name="Boumezbeur F."/>
            <person name="Casellas F."/>
            <person name="Dore J."/>
            <person name="Guarner F."/>
            <person name="Hansen T."/>
            <person name="Hildebrand F."/>
            <person name="Kaas R.S."/>
            <person name="Kennedy S."/>
            <person name="Kristiansen K."/>
            <person name="Kultima J.R."/>
            <person name="Leonard P."/>
            <person name="Levenez F."/>
            <person name="Lund O."/>
            <person name="Moumen B."/>
            <person name="Le Paslier D."/>
            <person name="Pons N."/>
            <person name="Pedersen O."/>
            <person name="Prifti E."/>
            <person name="Qin J."/>
            <person name="Raes J."/>
            <person name="Tap J."/>
            <person name="Tims S."/>
            <person name="Ussery D.W."/>
            <person name="Yamada T."/>
            <person name="MetaHit consortium"/>
            <person name="Renault P."/>
            <person name="Sicheritz-Ponten T."/>
            <person name="Bork P."/>
            <person name="Wang J."/>
            <person name="Brunak S."/>
            <person name="Ehrlich S.D."/>
        </authorList>
    </citation>
    <scope>NUCLEOTIDE SEQUENCE [LARGE SCALE GENOMIC DNA]</scope>
</reference>
<dbReference type="Gene3D" id="1.10.287.110">
    <property type="entry name" value="DnaJ domain"/>
    <property type="match status" value="1"/>
</dbReference>
<evidence type="ECO:0000313" key="4">
    <source>
        <dbReference type="EMBL" id="CDD09895.1"/>
    </source>
</evidence>
<name>R6WKI0_9FIRM</name>
<gene>
    <name evidence="4" type="ORF">BN587_01705</name>
</gene>
<protein>
    <recommendedName>
        <fullName evidence="6">Zinc-ribbon domain-containing protein</fullName>
    </recommendedName>
</protein>
<accession>R6WKI0</accession>
<feature type="compositionally biased region" description="Polar residues" evidence="2">
    <location>
        <begin position="77"/>
        <end position="93"/>
    </location>
</feature>
<keyword evidence="3" id="KW-0472">Membrane</keyword>
<evidence type="ECO:0000256" key="1">
    <source>
        <dbReference type="ARBA" id="ARBA00022705"/>
    </source>
</evidence>
<proteinExistence type="predicted"/>
<feature type="compositionally biased region" description="Basic and acidic residues" evidence="2">
    <location>
        <begin position="94"/>
        <end position="113"/>
    </location>
</feature>